<accession>A0A5C4SQQ8</accession>
<evidence type="ECO:0000256" key="5">
    <source>
        <dbReference type="PROSITE-ProRule" id="PRU00473"/>
    </source>
</evidence>
<evidence type="ECO:0000256" key="3">
    <source>
        <dbReference type="ARBA" id="ARBA00023136"/>
    </source>
</evidence>
<dbReference type="PRINTS" id="PR01021">
    <property type="entry name" value="OMPADOMAIN"/>
</dbReference>
<dbReference type="PROSITE" id="PS01068">
    <property type="entry name" value="OMPA_1"/>
    <property type="match status" value="1"/>
</dbReference>
<dbReference type="OrthoDB" id="9805336at2"/>
<dbReference type="InterPro" id="IPR006690">
    <property type="entry name" value="OMPA-like_CS"/>
</dbReference>
<reference evidence="8 9" key="1">
    <citation type="submission" date="2019-05" db="EMBL/GenBank/DDBJ databases">
        <title>Tamlana fucoidanivorans sp. nov., isolated from the surface of algae collected from Fujian province in China.</title>
        <authorList>
            <person name="Li J."/>
        </authorList>
    </citation>
    <scope>NUCLEOTIDE SEQUENCE [LARGE SCALE GENOMIC DNA]</scope>
    <source>
        <strain evidence="8 9">CW2-9</strain>
    </source>
</reference>
<dbReference type="PRINTS" id="PR01023">
    <property type="entry name" value="NAFLGMOTY"/>
</dbReference>
<organism evidence="8 9">
    <name type="scientific">Allotamlana fucoidanivorans</name>
    <dbReference type="NCBI Taxonomy" id="2583814"/>
    <lineage>
        <taxon>Bacteria</taxon>
        <taxon>Pseudomonadati</taxon>
        <taxon>Bacteroidota</taxon>
        <taxon>Flavobacteriia</taxon>
        <taxon>Flavobacteriales</taxon>
        <taxon>Flavobacteriaceae</taxon>
        <taxon>Allotamlana</taxon>
    </lineage>
</organism>
<dbReference type="Gene3D" id="4.10.1080.10">
    <property type="entry name" value="TSP type-3 repeat"/>
    <property type="match status" value="1"/>
</dbReference>
<dbReference type="SUPFAM" id="SSF103088">
    <property type="entry name" value="OmpA-like"/>
    <property type="match status" value="1"/>
</dbReference>
<evidence type="ECO:0000256" key="2">
    <source>
        <dbReference type="ARBA" id="ARBA00022729"/>
    </source>
</evidence>
<dbReference type="AlphaFoldDB" id="A0A5C4SQQ8"/>
<feature type="region of interest" description="Disordered" evidence="6">
    <location>
        <begin position="192"/>
        <end position="211"/>
    </location>
</feature>
<dbReference type="EMBL" id="VDCS01000004">
    <property type="protein sequence ID" value="TNJ45786.1"/>
    <property type="molecule type" value="Genomic_DNA"/>
</dbReference>
<dbReference type="Gene3D" id="3.30.1330.60">
    <property type="entry name" value="OmpA-like domain"/>
    <property type="match status" value="1"/>
</dbReference>
<dbReference type="InterPro" id="IPR036737">
    <property type="entry name" value="OmpA-like_sf"/>
</dbReference>
<keyword evidence="2" id="KW-0732">Signal</keyword>
<evidence type="ECO:0000256" key="6">
    <source>
        <dbReference type="SAM" id="MobiDB-lite"/>
    </source>
</evidence>
<dbReference type="PROSITE" id="PS51123">
    <property type="entry name" value="OMPA_2"/>
    <property type="match status" value="1"/>
</dbReference>
<keyword evidence="9" id="KW-1185">Reference proteome</keyword>
<keyword evidence="4" id="KW-0998">Cell outer membrane</keyword>
<dbReference type="Pfam" id="PF02412">
    <property type="entry name" value="TSP_3"/>
    <property type="match status" value="1"/>
</dbReference>
<dbReference type="InterPro" id="IPR003367">
    <property type="entry name" value="Thrombospondin_3-like_rpt"/>
</dbReference>
<dbReference type="Pfam" id="PF00691">
    <property type="entry name" value="OmpA"/>
    <property type="match status" value="1"/>
</dbReference>
<evidence type="ECO:0000313" key="8">
    <source>
        <dbReference type="EMBL" id="TNJ45786.1"/>
    </source>
</evidence>
<dbReference type="InterPro" id="IPR043781">
    <property type="entry name" value="DUF5723"/>
</dbReference>
<proteinExistence type="predicted"/>
<name>A0A5C4SQQ8_9FLAO</name>
<evidence type="ECO:0000256" key="1">
    <source>
        <dbReference type="ARBA" id="ARBA00004442"/>
    </source>
</evidence>
<feature type="domain" description="OmpA-like" evidence="7">
    <location>
        <begin position="243"/>
        <end position="358"/>
    </location>
</feature>
<dbReference type="InterPro" id="IPR028974">
    <property type="entry name" value="TSP_type-3_rpt"/>
</dbReference>
<dbReference type="PANTHER" id="PTHR30329">
    <property type="entry name" value="STATOR ELEMENT OF FLAGELLAR MOTOR COMPLEX"/>
    <property type="match status" value="1"/>
</dbReference>
<dbReference type="InterPro" id="IPR050330">
    <property type="entry name" value="Bact_OuterMem_StrucFunc"/>
</dbReference>
<comment type="caution">
    <text evidence="8">The sequence shown here is derived from an EMBL/GenBank/DDBJ whole genome shotgun (WGS) entry which is preliminary data.</text>
</comment>
<protein>
    <submittedName>
        <fullName evidence="8">OmpA family protein</fullName>
    </submittedName>
</protein>
<sequence length="358" mass="39538">MTNSNISEEDFDNAEDFGSFLRNFYTLQDSGRGVKLDLPTAVHVNADWNINNAFYINLNTDVSLISKSRKTANYIWNTVSLTPRYESKWFGFYLPFSVIEKSGFRIGAGLRAGPLYIGSGSVISAVLSDNNKEADVYAGLKISLFKNEAKDKDGDGVIDKDDECPKTLGPVENKGCPWGDQDGDGVLDNEDECPSEVGPVENNGCPWKDTDGDGVLDKDDKCKYDAGTVANMGCPEVEITEEVQKALNDFAKVILFNHGKSEIKEESHEVLNEIVKILNAYPSAKFSIEGHTDSIGSYAFNQKLSEERAQSVLDFLVENGVDASRLKAVGYGERRPIATNMYKPGRAQNRRVEINLVK</sequence>
<dbReference type="Pfam" id="PF18990">
    <property type="entry name" value="DUF5723"/>
    <property type="match status" value="1"/>
</dbReference>
<dbReference type="PANTHER" id="PTHR30329:SF21">
    <property type="entry name" value="LIPOPROTEIN YIAD-RELATED"/>
    <property type="match status" value="1"/>
</dbReference>
<dbReference type="SUPFAM" id="SSF103647">
    <property type="entry name" value="TSP type-3 repeat"/>
    <property type="match status" value="1"/>
</dbReference>
<evidence type="ECO:0000313" key="9">
    <source>
        <dbReference type="Proteomes" id="UP000308713"/>
    </source>
</evidence>
<dbReference type="GO" id="GO:0007155">
    <property type="term" value="P:cell adhesion"/>
    <property type="evidence" value="ECO:0007669"/>
    <property type="project" value="InterPro"/>
</dbReference>
<evidence type="ECO:0000259" key="7">
    <source>
        <dbReference type="PROSITE" id="PS51123"/>
    </source>
</evidence>
<dbReference type="CDD" id="cd07185">
    <property type="entry name" value="OmpA_C-like"/>
    <property type="match status" value="1"/>
</dbReference>
<dbReference type="InterPro" id="IPR006664">
    <property type="entry name" value="OMP_bac"/>
</dbReference>
<gene>
    <name evidence="8" type="ORF">FGF67_05240</name>
</gene>
<evidence type="ECO:0000256" key="4">
    <source>
        <dbReference type="ARBA" id="ARBA00023237"/>
    </source>
</evidence>
<comment type="subcellular location">
    <subcellularLocation>
        <location evidence="1">Cell outer membrane</location>
    </subcellularLocation>
</comment>
<dbReference type="GO" id="GO:0009279">
    <property type="term" value="C:cell outer membrane"/>
    <property type="evidence" value="ECO:0007669"/>
    <property type="project" value="UniProtKB-SubCell"/>
</dbReference>
<dbReference type="GO" id="GO:0005509">
    <property type="term" value="F:calcium ion binding"/>
    <property type="evidence" value="ECO:0007669"/>
    <property type="project" value="InterPro"/>
</dbReference>
<dbReference type="InterPro" id="IPR006665">
    <property type="entry name" value="OmpA-like"/>
</dbReference>
<dbReference type="Proteomes" id="UP000308713">
    <property type="component" value="Unassembled WGS sequence"/>
</dbReference>
<keyword evidence="3 5" id="KW-0472">Membrane</keyword>